<keyword evidence="1" id="KW-0812">Transmembrane</keyword>
<keyword evidence="4" id="KW-1185">Reference proteome</keyword>
<evidence type="ECO:0000256" key="1">
    <source>
        <dbReference type="SAM" id="Phobius"/>
    </source>
</evidence>
<sequence>MSTSLPPSANTPAETTLWQGHTSQWVHFWYYFFCLLIAVGCVVGAAFTAGLSALGLVIPLLMWVVRWWVTKCTSYELTTQRLKISSGILNRKLDELELFRVKDYAMDQPLFLRLLGLGNLTLVTSDASSPHVAIKAIPGVEAVREKLRTAVQTERDRKRVRELDVDGSEGSIL</sequence>
<evidence type="ECO:0000313" key="4">
    <source>
        <dbReference type="Proteomes" id="UP000534294"/>
    </source>
</evidence>
<dbReference type="EMBL" id="JACHIF010000001">
    <property type="protein sequence ID" value="MBB5035923.1"/>
    <property type="molecule type" value="Genomic_DNA"/>
</dbReference>
<protein>
    <submittedName>
        <fullName evidence="3">Putative membrane protein YdbT with pleckstrin-like domain</fullName>
    </submittedName>
</protein>
<reference evidence="3 4" key="1">
    <citation type="submission" date="2020-08" db="EMBL/GenBank/DDBJ databases">
        <title>Genomic Encyclopedia of Type Strains, Phase IV (KMG-IV): sequencing the most valuable type-strain genomes for metagenomic binning, comparative biology and taxonomic classification.</title>
        <authorList>
            <person name="Goeker M."/>
        </authorList>
    </citation>
    <scope>NUCLEOTIDE SEQUENCE [LARGE SCALE GENOMIC DNA]</scope>
    <source>
        <strain evidence="3 4">DSM 12251</strain>
    </source>
</reference>
<evidence type="ECO:0000259" key="2">
    <source>
        <dbReference type="Pfam" id="PF03703"/>
    </source>
</evidence>
<evidence type="ECO:0000313" key="3">
    <source>
        <dbReference type="EMBL" id="MBB5035923.1"/>
    </source>
</evidence>
<proteinExistence type="predicted"/>
<dbReference type="PANTHER" id="PTHR37938">
    <property type="entry name" value="BLL0215 PROTEIN"/>
    <property type="match status" value="1"/>
</dbReference>
<feature type="transmembrane region" description="Helical" evidence="1">
    <location>
        <begin position="28"/>
        <end position="61"/>
    </location>
</feature>
<dbReference type="Pfam" id="PF03703">
    <property type="entry name" value="bPH_2"/>
    <property type="match status" value="1"/>
</dbReference>
<feature type="domain" description="YdbS-like PH" evidence="2">
    <location>
        <begin position="72"/>
        <end position="146"/>
    </location>
</feature>
<dbReference type="Proteomes" id="UP000534294">
    <property type="component" value="Unassembled WGS sequence"/>
</dbReference>
<organism evidence="3 4">
    <name type="scientific">Prosthecobacter dejongeii</name>
    <dbReference type="NCBI Taxonomy" id="48465"/>
    <lineage>
        <taxon>Bacteria</taxon>
        <taxon>Pseudomonadati</taxon>
        <taxon>Verrucomicrobiota</taxon>
        <taxon>Verrucomicrobiia</taxon>
        <taxon>Verrucomicrobiales</taxon>
        <taxon>Verrucomicrobiaceae</taxon>
        <taxon>Prosthecobacter</taxon>
    </lineage>
</organism>
<keyword evidence="1" id="KW-0472">Membrane</keyword>
<dbReference type="PANTHER" id="PTHR37938:SF1">
    <property type="entry name" value="BLL0215 PROTEIN"/>
    <property type="match status" value="1"/>
</dbReference>
<dbReference type="InterPro" id="IPR005182">
    <property type="entry name" value="YdbS-like_PH"/>
</dbReference>
<comment type="caution">
    <text evidence="3">The sequence shown here is derived from an EMBL/GenBank/DDBJ whole genome shotgun (WGS) entry which is preliminary data.</text>
</comment>
<name>A0A7W7YGW0_9BACT</name>
<gene>
    <name evidence="3" type="ORF">HNQ64_000157</name>
</gene>
<dbReference type="RefSeq" id="WP_184204375.1">
    <property type="nucleotide sequence ID" value="NZ_JACHIF010000001.1"/>
</dbReference>
<accession>A0A7W7YGW0</accession>
<dbReference type="AlphaFoldDB" id="A0A7W7YGW0"/>
<keyword evidence="1" id="KW-1133">Transmembrane helix</keyword>